<feature type="DNA-binding region" description="H-T-H motif" evidence="3">
    <location>
        <begin position="21"/>
        <end position="40"/>
    </location>
</feature>
<keyword evidence="6" id="KW-1185">Reference proteome</keyword>
<name>A0A0K2SNY9_LIMPI</name>
<dbReference type="Pfam" id="PF02237">
    <property type="entry name" value="BPL_C"/>
    <property type="match status" value="1"/>
</dbReference>
<dbReference type="PANTHER" id="PTHR12835">
    <property type="entry name" value="BIOTIN PROTEIN LIGASE"/>
    <property type="match status" value="1"/>
</dbReference>
<comment type="function">
    <text evidence="3">Acts both as a biotin--[acetyl-CoA-carboxylase] ligase and a repressor.</text>
</comment>
<evidence type="ECO:0000259" key="4">
    <source>
        <dbReference type="PROSITE" id="PS51733"/>
    </source>
</evidence>
<feature type="binding site" evidence="3">
    <location>
        <begin position="126"/>
        <end position="128"/>
    </location>
    <ligand>
        <name>biotin</name>
        <dbReference type="ChEBI" id="CHEBI:57586"/>
    </ligand>
</feature>
<dbReference type="InterPro" id="IPR036388">
    <property type="entry name" value="WH-like_DNA-bd_sf"/>
</dbReference>
<feature type="binding site" evidence="3">
    <location>
        <position position="193"/>
    </location>
    <ligand>
        <name>biotin</name>
        <dbReference type="ChEBI" id="CHEBI:57586"/>
    </ligand>
</feature>
<dbReference type="NCBIfam" id="TIGR00121">
    <property type="entry name" value="birA_ligase"/>
    <property type="match status" value="1"/>
</dbReference>
<comment type="catalytic activity">
    <reaction evidence="3">
        <text>biotin + L-lysyl-[protein] + ATP = N(6)-biotinyl-L-lysyl-[protein] + AMP + diphosphate + H(+)</text>
        <dbReference type="Rhea" id="RHEA:11756"/>
        <dbReference type="Rhea" id="RHEA-COMP:9752"/>
        <dbReference type="Rhea" id="RHEA-COMP:10505"/>
        <dbReference type="ChEBI" id="CHEBI:15378"/>
        <dbReference type="ChEBI" id="CHEBI:29969"/>
        <dbReference type="ChEBI" id="CHEBI:30616"/>
        <dbReference type="ChEBI" id="CHEBI:33019"/>
        <dbReference type="ChEBI" id="CHEBI:57586"/>
        <dbReference type="ChEBI" id="CHEBI:83144"/>
        <dbReference type="ChEBI" id="CHEBI:456215"/>
        <dbReference type="EC" id="6.3.4.15"/>
    </reaction>
</comment>
<dbReference type="Gene3D" id="1.10.10.10">
    <property type="entry name" value="Winged helix-like DNA-binding domain superfamily/Winged helix DNA-binding domain"/>
    <property type="match status" value="1"/>
</dbReference>
<dbReference type="GO" id="GO:0009249">
    <property type="term" value="P:protein lipoylation"/>
    <property type="evidence" value="ECO:0007669"/>
    <property type="project" value="UniProtKB-ARBA"/>
</dbReference>
<reference evidence="6" key="1">
    <citation type="submission" date="2015-07" db="EMBL/GenBank/DDBJ databases">
        <title>Complete genome sequence and phylogenetic analysis of Limnochorda pilosa.</title>
        <authorList>
            <person name="Watanabe M."/>
            <person name="Kojima H."/>
            <person name="Fukui M."/>
        </authorList>
    </citation>
    <scope>NUCLEOTIDE SEQUENCE [LARGE SCALE GENOMIC DNA]</scope>
    <source>
        <strain evidence="6">HC45</strain>
    </source>
</reference>
<keyword evidence="2 3" id="KW-0092">Biotin</keyword>
<dbReference type="GO" id="GO:0006355">
    <property type="term" value="P:regulation of DNA-templated transcription"/>
    <property type="evidence" value="ECO:0007669"/>
    <property type="project" value="UniProtKB-UniRule"/>
</dbReference>
<feature type="binding site" evidence="3">
    <location>
        <begin position="98"/>
        <end position="100"/>
    </location>
    <ligand>
        <name>biotin</name>
        <dbReference type="ChEBI" id="CHEBI:57586"/>
    </ligand>
</feature>
<dbReference type="RefSeq" id="WP_068139809.1">
    <property type="nucleotide sequence ID" value="NZ_AP014924.1"/>
</dbReference>
<evidence type="ECO:0000256" key="2">
    <source>
        <dbReference type="ARBA" id="ARBA00023267"/>
    </source>
</evidence>
<dbReference type="Pfam" id="PF08279">
    <property type="entry name" value="HTH_11"/>
    <property type="match status" value="1"/>
</dbReference>
<keyword evidence="3" id="KW-0238">DNA-binding</keyword>
<dbReference type="AlphaFoldDB" id="A0A0K2SNY9"/>
<keyword evidence="3" id="KW-0805">Transcription regulation</keyword>
<dbReference type="SUPFAM" id="SSF46785">
    <property type="entry name" value="Winged helix' DNA-binding domain"/>
    <property type="match status" value="1"/>
</dbReference>
<dbReference type="Gene3D" id="2.30.30.100">
    <property type="match status" value="1"/>
</dbReference>
<reference evidence="6" key="2">
    <citation type="journal article" date="2016" name="Int. J. Syst. Evol. Microbiol.">
        <title>Complete genome sequence and cell structure of Limnochorda pilosa, a Gram-negative spore-former within the phylum Firmicutes.</title>
        <authorList>
            <person name="Watanabe M."/>
            <person name="Kojima H."/>
            <person name="Fukui M."/>
        </authorList>
    </citation>
    <scope>NUCLEOTIDE SEQUENCE [LARGE SCALE GENOMIC DNA]</scope>
    <source>
        <strain evidence="6">HC45</strain>
    </source>
</reference>
<dbReference type="OrthoDB" id="9807064at2"/>
<feature type="domain" description="BPL/LPL catalytic" evidence="4">
    <location>
        <begin position="85"/>
        <end position="266"/>
    </location>
</feature>
<dbReference type="PROSITE" id="PS51733">
    <property type="entry name" value="BPL_LPL_CATALYTIC"/>
    <property type="match status" value="1"/>
</dbReference>
<dbReference type="CDD" id="cd16442">
    <property type="entry name" value="BPL"/>
    <property type="match status" value="1"/>
</dbReference>
<evidence type="ECO:0000256" key="3">
    <source>
        <dbReference type="HAMAP-Rule" id="MF_00978"/>
    </source>
</evidence>
<dbReference type="Gene3D" id="3.30.930.10">
    <property type="entry name" value="Bira Bifunctional Protein, Domain 2"/>
    <property type="match status" value="1"/>
</dbReference>
<dbReference type="InterPro" id="IPR036390">
    <property type="entry name" value="WH_DNA-bd_sf"/>
</dbReference>
<comment type="similarity">
    <text evidence="3">Belongs to the biotin--protein ligase family.</text>
</comment>
<dbReference type="InterPro" id="IPR004143">
    <property type="entry name" value="BPL_LPL_catalytic"/>
</dbReference>
<dbReference type="InterPro" id="IPR013196">
    <property type="entry name" value="HTH_11"/>
</dbReference>
<feature type="binding site" evidence="3">
    <location>
        <position position="122"/>
    </location>
    <ligand>
        <name>biotin</name>
        <dbReference type="ChEBI" id="CHEBI:57586"/>
    </ligand>
</feature>
<proteinExistence type="inferred from homology"/>
<sequence length="333" mass="35536">METVVLVLQSLKAARGGWVSGEALASSLGLSRNAVWKAVNALRRRGYAVAASPRRGYRLAAAPDQPLPEEVFPDPVPELVGLEPGSTFHLEYFPELPSTNDHLRRLGRQGAPEGTVVVAEQQTAGRGRRGREWASPPGLGLWLSVLLRPPLPARDAPLLALMAAAAVRAAAEQVAAVDARVKWPNDVMVPQGKVCGVLAELDAELDRIRACILGVGLNVNQTASDFPPHLAGKAASLRMAAGRPVHRAELLRWVLRHLGARYRQVLVEGFEPLLEEVRAFSATLGRPVTVEEADRTWPGLAEDLAPDGALLVRPASGGAPVAVYAADVSIRPA</sequence>
<dbReference type="GO" id="GO:0005737">
    <property type="term" value="C:cytoplasm"/>
    <property type="evidence" value="ECO:0007669"/>
    <property type="project" value="TreeGrafter"/>
</dbReference>
<keyword evidence="3" id="KW-0804">Transcription</keyword>
<dbReference type="Proteomes" id="UP000065807">
    <property type="component" value="Chromosome"/>
</dbReference>
<dbReference type="HAMAP" id="MF_00978">
    <property type="entry name" value="Bifunct_BirA"/>
    <property type="match status" value="1"/>
</dbReference>
<dbReference type="STRING" id="1555112.LIP_3024"/>
<organism evidence="5 6">
    <name type="scientific">Limnochorda pilosa</name>
    <dbReference type="NCBI Taxonomy" id="1555112"/>
    <lineage>
        <taxon>Bacteria</taxon>
        <taxon>Bacillati</taxon>
        <taxon>Bacillota</taxon>
        <taxon>Limnochordia</taxon>
        <taxon>Limnochordales</taxon>
        <taxon>Limnochordaceae</taxon>
        <taxon>Limnochorda</taxon>
    </lineage>
</organism>
<dbReference type="InterPro" id="IPR030855">
    <property type="entry name" value="Bifunct_BirA"/>
</dbReference>
<dbReference type="InterPro" id="IPR045864">
    <property type="entry name" value="aa-tRNA-synth_II/BPL/LPL"/>
</dbReference>
<dbReference type="GO" id="GO:0003677">
    <property type="term" value="F:DNA binding"/>
    <property type="evidence" value="ECO:0007669"/>
    <property type="project" value="UniProtKB-UniRule"/>
</dbReference>
<accession>A0A0K2SNY9</accession>
<dbReference type="InterPro" id="IPR004408">
    <property type="entry name" value="Biotin_CoA_COase_ligase"/>
</dbReference>
<gene>
    <name evidence="3" type="primary">birA</name>
    <name evidence="5" type="ORF">LIP_3024</name>
</gene>
<dbReference type="GO" id="GO:0016740">
    <property type="term" value="F:transferase activity"/>
    <property type="evidence" value="ECO:0007669"/>
    <property type="project" value="UniProtKB-ARBA"/>
</dbReference>
<dbReference type="InterPro" id="IPR003142">
    <property type="entry name" value="BPL_C"/>
</dbReference>
<keyword evidence="3" id="KW-0678">Repressor</keyword>
<dbReference type="GO" id="GO:0005524">
    <property type="term" value="F:ATP binding"/>
    <property type="evidence" value="ECO:0007669"/>
    <property type="project" value="UniProtKB-UniRule"/>
</dbReference>
<keyword evidence="3" id="KW-0547">Nucleotide-binding</keyword>
<dbReference type="Pfam" id="PF03099">
    <property type="entry name" value="BPL_LplA_LipB"/>
    <property type="match status" value="1"/>
</dbReference>
<evidence type="ECO:0000313" key="6">
    <source>
        <dbReference type="Proteomes" id="UP000065807"/>
    </source>
</evidence>
<dbReference type="PANTHER" id="PTHR12835:SF5">
    <property type="entry name" value="BIOTIN--PROTEIN LIGASE"/>
    <property type="match status" value="1"/>
</dbReference>
<evidence type="ECO:0000256" key="1">
    <source>
        <dbReference type="ARBA" id="ARBA00022598"/>
    </source>
</evidence>
<dbReference type="EC" id="6.3.4.15" evidence="3"/>
<dbReference type="SUPFAM" id="SSF55681">
    <property type="entry name" value="Class II aaRS and biotin synthetases"/>
    <property type="match status" value="1"/>
</dbReference>
<dbReference type="PATRIC" id="fig|1555112.3.peg.3071"/>
<protein>
    <recommendedName>
        <fullName evidence="3">Bifunctional ligase/repressor BirA</fullName>
    </recommendedName>
    <alternativeName>
        <fullName evidence="3">Biotin--[acetyl-CoA-carboxylase] ligase</fullName>
        <ecNumber evidence="3">6.3.4.15</ecNumber>
    </alternativeName>
    <alternativeName>
        <fullName evidence="3">Biotin--protein ligase</fullName>
    </alternativeName>
    <alternativeName>
        <fullName evidence="3">Biotin-[acetyl-CoA carboxylase] synthetase</fullName>
    </alternativeName>
</protein>
<dbReference type="KEGG" id="lpil:LIP_3024"/>
<dbReference type="EMBL" id="AP014924">
    <property type="protein sequence ID" value="BAS28853.1"/>
    <property type="molecule type" value="Genomic_DNA"/>
</dbReference>
<keyword evidence="3" id="KW-0067">ATP-binding</keyword>
<keyword evidence="1 3" id="KW-0436">Ligase</keyword>
<evidence type="ECO:0000313" key="5">
    <source>
        <dbReference type="EMBL" id="BAS28853.1"/>
    </source>
</evidence>
<dbReference type="GO" id="GO:0004077">
    <property type="term" value="F:biotin--[biotin carboxyl-carrier protein] ligase activity"/>
    <property type="evidence" value="ECO:0007669"/>
    <property type="project" value="UniProtKB-UniRule"/>
</dbReference>